<dbReference type="InterPro" id="IPR003593">
    <property type="entry name" value="AAA+_ATPase"/>
</dbReference>
<dbReference type="InterPro" id="IPR010285">
    <property type="entry name" value="DNA_helicase_pif1-like_DEAD"/>
</dbReference>
<sequence>MEQNKEVREAWDFVEHTGTSIFLTGKAGTGKTTFLKTVKEHSSKRMIVVAPTGVAAINAGGVTIHSFFQLPLSPYVPGTSIKDRFDFGKEKRRIIRTLDMVVIDEISMVRSDLLDAIDFVLRRYRDHTQPFGGVQLLMIGDLQQLTPVVTPQDEEILRTHYDTPYFFGSKALQKISYVTIQLTHVYRQQDQEFIDILNHIRDGKPQPQDIACLNNRYKPAFVPKAEDGYIRLTTHNRLADNYNETELEKLSGERYVYKAVIKDNFPEYSYPADVKLELKLGAQVMFIKNDASGAHRYYNGRIGRVVNLDSTTIKVLCAGDREPIEVEPQEWENTKYVINDQTKVIEPQVQGVFRQYPLRLAWAITIHKSQGLTFEHAIIDAGLSFASGQVYVALSRCKSLEGLVLASPITDENIINDHRVAEYISHQQEAAEQSVRNLPNLKEEYFRHQLLDLFDFSALMGAERMVHRTLLEYFRGVQSLTNLHGQAVVNLKKEVIDVAYKWQGVIRATSSEGLHDEGFLERVRRSAGYFLDAIERNLKKVLQLTKEAKTQNTKGAELMEERYGELLQNYLAKNKLLRRMEEEVFDVPTYMLAKHESMLDAMEVVNPGRGGARPRRRRKVGQSPFSETEAVGSEKQVRKERKAQRVSTYDTSYQMFMNGLKPEDIARERGLTVGTIYGHLARFVSTGRLSADKVIDISKVKAIRHAISQLPEGASLSEVKAICRADITWNEIRLMMHDKG</sequence>
<dbReference type="PANTHER" id="PTHR47642:SF5">
    <property type="entry name" value="ATP-DEPENDENT DNA HELICASE"/>
    <property type="match status" value="1"/>
</dbReference>
<protein>
    <recommendedName>
        <fullName evidence="2">AAA+ ATPase domain-containing protein</fullName>
    </recommendedName>
</protein>
<dbReference type="Gene3D" id="2.30.30.940">
    <property type="match status" value="1"/>
</dbReference>
<dbReference type="Proteomes" id="UP000003160">
    <property type="component" value="Unassembled WGS sequence"/>
</dbReference>
<dbReference type="OrthoDB" id="9763659at2"/>
<dbReference type="PANTHER" id="PTHR47642">
    <property type="entry name" value="ATP-DEPENDENT DNA HELICASE"/>
    <property type="match status" value="1"/>
</dbReference>
<dbReference type="GO" id="GO:0006281">
    <property type="term" value="P:DNA repair"/>
    <property type="evidence" value="ECO:0007669"/>
    <property type="project" value="InterPro"/>
</dbReference>
<gene>
    <name evidence="3" type="ORF">HMPREF0645_1532</name>
</gene>
<reference evidence="3 4" key="1">
    <citation type="submission" date="2009-10" db="EMBL/GenBank/DDBJ databases">
        <authorList>
            <person name="Qin X."/>
            <person name="Bachman B."/>
            <person name="Battles P."/>
            <person name="Bell A."/>
            <person name="Bess C."/>
            <person name="Bickham C."/>
            <person name="Chaboub L."/>
            <person name="Chen D."/>
            <person name="Coyle M."/>
            <person name="Deiros D.R."/>
            <person name="Dinh H."/>
            <person name="Forbes L."/>
            <person name="Fowler G."/>
            <person name="Francisco L."/>
            <person name="Fu Q."/>
            <person name="Gubbala S."/>
            <person name="Hale W."/>
            <person name="Han Y."/>
            <person name="Hemphill L."/>
            <person name="Highlander S.K."/>
            <person name="Hirani K."/>
            <person name="Hogues M."/>
            <person name="Jackson L."/>
            <person name="Jakkamsetti A."/>
            <person name="Javaid M."/>
            <person name="Jiang H."/>
            <person name="Korchina V."/>
            <person name="Kovar C."/>
            <person name="Lara F."/>
            <person name="Lee S."/>
            <person name="Mata R."/>
            <person name="Mathew T."/>
            <person name="Moen C."/>
            <person name="Morales K."/>
            <person name="Munidasa M."/>
            <person name="Nazareth L."/>
            <person name="Ngo R."/>
            <person name="Nguyen L."/>
            <person name="Okwuonu G."/>
            <person name="Ongeri F."/>
            <person name="Patil S."/>
            <person name="Petrosino J."/>
            <person name="Pham C."/>
            <person name="Pham P."/>
            <person name="Pu L.-L."/>
            <person name="Puazo M."/>
            <person name="Raj R."/>
            <person name="Reid J."/>
            <person name="Rouhana J."/>
            <person name="Saada N."/>
            <person name="Shang Y."/>
            <person name="Simmons D."/>
            <person name="Thornton R."/>
            <person name="Warren J."/>
            <person name="Weissenberger G."/>
            <person name="Zhang J."/>
            <person name="Zhang L."/>
            <person name="Zhou C."/>
            <person name="Zhu D."/>
            <person name="Muzny D."/>
            <person name="Worley K."/>
            <person name="Gibbs R."/>
        </authorList>
    </citation>
    <scope>NUCLEOTIDE SEQUENCE [LARGE SCALE GENOMIC DNA]</scope>
    <source>
        <strain evidence="3 4">DSM 17361</strain>
    </source>
</reference>
<dbReference type="GO" id="GO:0003678">
    <property type="term" value="F:DNA helicase activity"/>
    <property type="evidence" value="ECO:0007669"/>
    <property type="project" value="InterPro"/>
</dbReference>
<dbReference type="GO" id="GO:0000723">
    <property type="term" value="P:telomere maintenance"/>
    <property type="evidence" value="ECO:0007669"/>
    <property type="project" value="InterPro"/>
</dbReference>
<dbReference type="RefSeq" id="WP_007173635.1">
    <property type="nucleotide sequence ID" value="NZ_GG704781.1"/>
</dbReference>
<feature type="domain" description="AAA+ ATPase" evidence="2">
    <location>
        <begin position="17"/>
        <end position="176"/>
    </location>
</feature>
<keyword evidence="4" id="KW-1185">Reference proteome</keyword>
<evidence type="ECO:0000313" key="4">
    <source>
        <dbReference type="Proteomes" id="UP000003160"/>
    </source>
</evidence>
<evidence type="ECO:0000256" key="1">
    <source>
        <dbReference type="SAM" id="MobiDB-lite"/>
    </source>
</evidence>
<dbReference type="InterPro" id="IPR027417">
    <property type="entry name" value="P-loop_NTPase"/>
</dbReference>
<dbReference type="InterPro" id="IPR029491">
    <property type="entry name" value="Helicase_HTH"/>
</dbReference>
<dbReference type="Pfam" id="PF05970">
    <property type="entry name" value="PIF1"/>
    <property type="match status" value="1"/>
</dbReference>
<feature type="region of interest" description="Disordered" evidence="1">
    <location>
        <begin position="605"/>
        <end position="643"/>
    </location>
</feature>
<dbReference type="InterPro" id="IPR051055">
    <property type="entry name" value="PIF1_helicase"/>
</dbReference>
<evidence type="ECO:0000313" key="3">
    <source>
        <dbReference type="EMBL" id="EFA44007.1"/>
    </source>
</evidence>
<dbReference type="FunFam" id="3.40.50.300:FF:001498">
    <property type="entry name" value="ATP-dependent DNA helicase"/>
    <property type="match status" value="1"/>
</dbReference>
<dbReference type="CDD" id="cd18809">
    <property type="entry name" value="SF1_C_RecD"/>
    <property type="match status" value="1"/>
</dbReference>
<dbReference type="SMART" id="SM00382">
    <property type="entry name" value="AAA"/>
    <property type="match status" value="1"/>
</dbReference>
<organism evidence="3 4">
    <name type="scientific">Hallella bergensis DSM 17361</name>
    <dbReference type="NCBI Taxonomy" id="585502"/>
    <lineage>
        <taxon>Bacteria</taxon>
        <taxon>Pseudomonadati</taxon>
        <taxon>Bacteroidota</taxon>
        <taxon>Bacteroidia</taxon>
        <taxon>Bacteroidales</taxon>
        <taxon>Prevotellaceae</taxon>
        <taxon>Hallella</taxon>
    </lineage>
</organism>
<dbReference type="eggNOG" id="COG0507">
    <property type="taxonomic scope" value="Bacteria"/>
</dbReference>
<dbReference type="Gene3D" id="3.40.50.300">
    <property type="entry name" value="P-loop containing nucleotide triphosphate hydrolases"/>
    <property type="match status" value="2"/>
</dbReference>
<dbReference type="SUPFAM" id="SSF52540">
    <property type="entry name" value="P-loop containing nucleoside triphosphate hydrolases"/>
    <property type="match status" value="2"/>
</dbReference>
<dbReference type="Pfam" id="PF14493">
    <property type="entry name" value="HTH_40"/>
    <property type="match status" value="1"/>
</dbReference>
<dbReference type="HOGENOM" id="CLU_001613_6_0_10"/>
<evidence type="ECO:0000259" key="2">
    <source>
        <dbReference type="SMART" id="SM00382"/>
    </source>
</evidence>
<dbReference type="AlphaFoldDB" id="D1PX47"/>
<dbReference type="EMBL" id="ACKS01000067">
    <property type="protein sequence ID" value="EFA44007.1"/>
    <property type="molecule type" value="Genomic_DNA"/>
</dbReference>
<comment type="caution">
    <text evidence="3">The sequence shown here is derived from an EMBL/GenBank/DDBJ whole genome shotgun (WGS) entry which is preliminary data.</text>
</comment>
<proteinExistence type="predicted"/>
<accession>D1PX47</accession>
<name>D1PX47_9BACT</name>